<evidence type="ECO:0000313" key="3">
    <source>
        <dbReference type="EMBL" id="CAH2090626.1"/>
    </source>
</evidence>
<feature type="compositionally biased region" description="Polar residues" evidence="1">
    <location>
        <begin position="580"/>
        <end position="599"/>
    </location>
</feature>
<feature type="compositionally biased region" description="Low complexity" evidence="1">
    <location>
        <begin position="757"/>
        <end position="769"/>
    </location>
</feature>
<feature type="compositionally biased region" description="Basic and acidic residues" evidence="1">
    <location>
        <begin position="546"/>
        <end position="563"/>
    </location>
</feature>
<feature type="region of interest" description="Disordered" evidence="1">
    <location>
        <begin position="374"/>
        <end position="400"/>
    </location>
</feature>
<protein>
    <submittedName>
        <fullName evidence="3">Uncharacterized protein</fullName>
    </submittedName>
</protein>
<feature type="region of interest" description="Disordered" evidence="1">
    <location>
        <begin position="649"/>
        <end position="689"/>
    </location>
</feature>
<feature type="region of interest" description="Disordered" evidence="1">
    <location>
        <begin position="496"/>
        <end position="515"/>
    </location>
</feature>
<organism evidence="3 4">
    <name type="scientific">Euphydryas editha</name>
    <name type="common">Edith's checkerspot</name>
    <dbReference type="NCBI Taxonomy" id="104508"/>
    <lineage>
        <taxon>Eukaryota</taxon>
        <taxon>Metazoa</taxon>
        <taxon>Ecdysozoa</taxon>
        <taxon>Arthropoda</taxon>
        <taxon>Hexapoda</taxon>
        <taxon>Insecta</taxon>
        <taxon>Pterygota</taxon>
        <taxon>Neoptera</taxon>
        <taxon>Endopterygota</taxon>
        <taxon>Lepidoptera</taxon>
        <taxon>Glossata</taxon>
        <taxon>Ditrysia</taxon>
        <taxon>Papilionoidea</taxon>
        <taxon>Nymphalidae</taxon>
        <taxon>Nymphalinae</taxon>
        <taxon>Euphydryas</taxon>
    </lineage>
</organism>
<evidence type="ECO:0000256" key="1">
    <source>
        <dbReference type="SAM" id="MobiDB-lite"/>
    </source>
</evidence>
<dbReference type="Proteomes" id="UP001153954">
    <property type="component" value="Unassembled WGS sequence"/>
</dbReference>
<evidence type="ECO:0000313" key="4">
    <source>
        <dbReference type="Proteomes" id="UP001153954"/>
    </source>
</evidence>
<feature type="chain" id="PRO_5043807171" evidence="2">
    <location>
        <begin position="28"/>
        <end position="941"/>
    </location>
</feature>
<proteinExistence type="predicted"/>
<dbReference type="AlphaFoldDB" id="A0AAU9TUU0"/>
<feature type="compositionally biased region" description="Basic and acidic residues" evidence="1">
    <location>
        <begin position="389"/>
        <end position="400"/>
    </location>
</feature>
<accession>A0AAU9TUU0</accession>
<reference evidence="3" key="1">
    <citation type="submission" date="2022-03" db="EMBL/GenBank/DDBJ databases">
        <authorList>
            <person name="Tunstrom K."/>
        </authorList>
    </citation>
    <scope>NUCLEOTIDE SEQUENCE</scope>
</reference>
<keyword evidence="2" id="KW-0732">Signal</keyword>
<feature type="region of interest" description="Disordered" evidence="1">
    <location>
        <begin position="723"/>
        <end position="774"/>
    </location>
</feature>
<feature type="compositionally biased region" description="Acidic residues" evidence="1">
    <location>
        <begin position="564"/>
        <end position="575"/>
    </location>
</feature>
<comment type="caution">
    <text evidence="3">The sequence shown here is derived from an EMBL/GenBank/DDBJ whole genome shotgun (WGS) entry which is preliminary data.</text>
</comment>
<gene>
    <name evidence="3" type="ORF">EEDITHA_LOCUS6562</name>
</gene>
<name>A0AAU9TUU0_EUPED</name>
<feature type="signal peptide" evidence="2">
    <location>
        <begin position="1"/>
        <end position="27"/>
    </location>
</feature>
<dbReference type="EMBL" id="CAKOGL010000009">
    <property type="protein sequence ID" value="CAH2090626.1"/>
    <property type="molecule type" value="Genomic_DNA"/>
</dbReference>
<keyword evidence="4" id="KW-1185">Reference proteome</keyword>
<feature type="compositionally biased region" description="Polar residues" evidence="1">
    <location>
        <begin position="649"/>
        <end position="670"/>
    </location>
</feature>
<feature type="compositionally biased region" description="Polar residues" evidence="1">
    <location>
        <begin position="723"/>
        <end position="749"/>
    </location>
</feature>
<evidence type="ECO:0000256" key="2">
    <source>
        <dbReference type="SAM" id="SignalP"/>
    </source>
</evidence>
<feature type="region of interest" description="Disordered" evidence="1">
    <location>
        <begin position="415"/>
        <end position="443"/>
    </location>
</feature>
<sequence length="941" mass="106453">MAKEYRHNNMRLVSFLLLICDFLVNRTQRNRENARAAVSDQQMRSAETRYPVDRYLVESSKKFDMVNIIDDDIWNSEPALRPEDEIVLRKLHDMLQSTADDLKLLSGELSKYHESDVQKKISPTPLDEDFNEKVHIEEVVNARFHGHKPIGTESTPRRIRKDLVDGIVQSIVSKCNNKQFVNHGVQVNQPSILKKSSTKNNLGVSRTNVIQISKPSENKVVINNNEKSKKNNNSVTYNEFSYKYVEPKPTFVKKPLQIQTMPSINIRSELKEQKVLQLDIHPKSEEVHEKETAKSNALVIEMKHEDSPKPAATKPITFDRISYIPHISPEKPLRRKISKMSAYESESTNNVSSESQDSLKKKIKTAITLRTLQRTSHAATQKTKKNVVNKKEVKRESKGSLDEWHKKLNAVYGGTSKLKNSGVKKTKVSPKTLGKEKATSSKKTTSQVLNNIEYIPYSKLTIGGVNVSDVEKEISNIPNKGEIVLSPILDKILSSRENSFHNNSPRKTHKNKILTTSDEDLLQEVLDIEKEITRSTSTKNENNINELKDKDQINKESNIKDGDSYDDDFEDENSNDSERGNQSQVSNADSSVSIPPNNSIKDDAYDLNENHKNEKDNVNIHNKTYTKMSNLSFKNTVDIFEFIHSVDTQDTATQSNTSNKATRQENQTSSSDDKSNVQPIHNDLWPSIDPRGEVEKMFKLEKEFIKKLIIDEYGDLLEKQLNKPSTSKNIDNSSERNVSSSQKNTQTSPAHVKSVMTSPTRTKTRTTSPFPLSLSINQQTSPIVAISKEEELKVEIENDEDLNISVNLSSPRFSLRLPQTTREVLSNIKSEYSYNIENAKADVLRRNVVSSSSSGEGDYSSSDISSLGQIDKIYKKRLRRSRIPSISEISSSSSTLSRYSSNRFSVLHLKSEGEASIGKIINKISNKHSKSEGEMSLGQLN</sequence>
<feature type="region of interest" description="Disordered" evidence="1">
    <location>
        <begin position="537"/>
        <end position="605"/>
    </location>
</feature>